<dbReference type="Proteomes" id="UP000295680">
    <property type="component" value="Unassembled WGS sequence"/>
</dbReference>
<evidence type="ECO:0000313" key="2">
    <source>
        <dbReference type="EMBL" id="TCO52500.1"/>
    </source>
</evidence>
<dbReference type="OrthoDB" id="3207931at2"/>
<dbReference type="Gene3D" id="3.90.25.10">
    <property type="entry name" value="UDP-galactose 4-epimerase, domain 1"/>
    <property type="match status" value="1"/>
</dbReference>
<dbReference type="Gene3D" id="3.40.50.720">
    <property type="entry name" value="NAD(P)-binding Rossmann-like Domain"/>
    <property type="match status" value="1"/>
</dbReference>
<name>A0A4V2S5K5_9PSEU</name>
<accession>A0A4V2S5K5</accession>
<dbReference type="InterPro" id="IPR036291">
    <property type="entry name" value="NAD(P)-bd_dom_sf"/>
</dbReference>
<dbReference type="SUPFAM" id="SSF51735">
    <property type="entry name" value="NAD(P)-binding Rossmann-fold domains"/>
    <property type="match status" value="1"/>
</dbReference>
<reference evidence="2 3" key="1">
    <citation type="submission" date="2019-03" db="EMBL/GenBank/DDBJ databases">
        <title>Genomic Encyclopedia of Type Strains, Phase IV (KMG-IV): sequencing the most valuable type-strain genomes for metagenomic binning, comparative biology and taxonomic classification.</title>
        <authorList>
            <person name="Goeker M."/>
        </authorList>
    </citation>
    <scope>NUCLEOTIDE SEQUENCE [LARGE SCALE GENOMIC DNA]</scope>
    <source>
        <strain evidence="2 3">DSM 45934</strain>
    </source>
</reference>
<dbReference type="PANTHER" id="PTHR43162:SF1">
    <property type="entry name" value="PRESTALK A DIFFERENTIATION PROTEIN A"/>
    <property type="match status" value="1"/>
</dbReference>
<dbReference type="CDD" id="cd05269">
    <property type="entry name" value="TMR_SDR_a"/>
    <property type="match status" value="1"/>
</dbReference>
<evidence type="ECO:0000313" key="3">
    <source>
        <dbReference type="Proteomes" id="UP000295680"/>
    </source>
</evidence>
<dbReference type="InterPro" id="IPR051604">
    <property type="entry name" value="Ergot_Alk_Oxidoreductase"/>
</dbReference>
<comment type="caution">
    <text evidence="2">The sequence shown here is derived from an EMBL/GenBank/DDBJ whole genome shotgun (WGS) entry which is preliminary data.</text>
</comment>
<protein>
    <submittedName>
        <fullName evidence="2">Uncharacterized protein YbjT (DUF2867 family)</fullName>
    </submittedName>
</protein>
<dbReference type="EMBL" id="SLWS01000012">
    <property type="protein sequence ID" value="TCO52500.1"/>
    <property type="molecule type" value="Genomic_DNA"/>
</dbReference>
<sequence>MILVTGATGTTGSIVLRNLAEKGAAARAMARDPGRVPAGFEVVRGDFEDAASLRAAVKGVEAVFLLSSPGGHVATHDLALVDAALGTGVRKIVKVSAIGTGEQGYETTSGWHQPGEEAIRASGLAWTILRPSSFASNALSWAPQIQAGEPLLNHFGTGTNGVVAPRDIAAVAVDALLTDNHDGQVYTLTGPELLSMPEQVAQLAAVIGRPLKVIPGTDDQLRADLLALGADEEFVGFVLKGYEFVRQGGNAVLTGDVERALGRPPGTFKAWAEQNRAAFL</sequence>
<evidence type="ECO:0000259" key="1">
    <source>
        <dbReference type="Pfam" id="PF13460"/>
    </source>
</evidence>
<dbReference type="Pfam" id="PF13460">
    <property type="entry name" value="NAD_binding_10"/>
    <property type="match status" value="1"/>
</dbReference>
<dbReference type="PANTHER" id="PTHR43162">
    <property type="match status" value="1"/>
</dbReference>
<dbReference type="AlphaFoldDB" id="A0A4V2S5K5"/>
<proteinExistence type="predicted"/>
<feature type="domain" description="NAD(P)-binding" evidence="1">
    <location>
        <begin position="6"/>
        <end position="177"/>
    </location>
</feature>
<gene>
    <name evidence="2" type="ORF">EV192_112232</name>
</gene>
<organism evidence="2 3">
    <name type="scientific">Actinocrispum wychmicini</name>
    <dbReference type="NCBI Taxonomy" id="1213861"/>
    <lineage>
        <taxon>Bacteria</taxon>
        <taxon>Bacillati</taxon>
        <taxon>Actinomycetota</taxon>
        <taxon>Actinomycetes</taxon>
        <taxon>Pseudonocardiales</taxon>
        <taxon>Pseudonocardiaceae</taxon>
        <taxon>Actinocrispum</taxon>
    </lineage>
</organism>
<dbReference type="RefSeq" id="WP_132124423.1">
    <property type="nucleotide sequence ID" value="NZ_SLWS01000012.1"/>
</dbReference>
<keyword evidence="3" id="KW-1185">Reference proteome</keyword>
<dbReference type="InterPro" id="IPR016040">
    <property type="entry name" value="NAD(P)-bd_dom"/>
</dbReference>